<keyword evidence="4" id="KW-0325">Glycoprotein</keyword>
<dbReference type="GO" id="GO:0005576">
    <property type="term" value="C:extracellular region"/>
    <property type="evidence" value="ECO:0007669"/>
    <property type="project" value="UniProtKB-SubCell"/>
</dbReference>
<evidence type="ECO:0000256" key="3">
    <source>
        <dbReference type="ARBA" id="ARBA00022729"/>
    </source>
</evidence>
<keyword evidence="3 6" id="KW-0732">Signal</keyword>
<dbReference type="InterPro" id="IPR021971">
    <property type="entry name" value="Salp15"/>
</dbReference>
<accession>A0A0K8RAN4</accession>
<proteinExistence type="evidence at transcript level"/>
<protein>
    <submittedName>
        <fullName evidence="7">Putative ixostatin</fullName>
    </submittedName>
</protein>
<dbReference type="AlphaFoldDB" id="A0A0K8RAN4"/>
<feature type="chain" id="PRO_5005516874" evidence="6">
    <location>
        <begin position="25"/>
        <end position="132"/>
    </location>
</feature>
<sequence>MISTRVLLVFATLALACIAGGNTGLPHGCRRISEDSFKNRGQTATKRPPSLADALGKICQTRLHKPEQNMTCIGDAGVGAPDCRMCCVCRLNDGNIQYNGTNLPNNFPCGPNKKCNPSGECVVSPLTVKARN</sequence>
<dbReference type="EMBL" id="GADI01005613">
    <property type="protein sequence ID" value="JAA68195.1"/>
    <property type="molecule type" value="mRNA"/>
</dbReference>
<comment type="similarity">
    <text evidence="5">Belongs to the salp15 family.</text>
</comment>
<feature type="signal peptide" evidence="6">
    <location>
        <begin position="1"/>
        <end position="24"/>
    </location>
</feature>
<evidence type="ECO:0000256" key="2">
    <source>
        <dbReference type="ARBA" id="ARBA00022525"/>
    </source>
</evidence>
<evidence type="ECO:0000256" key="6">
    <source>
        <dbReference type="SAM" id="SignalP"/>
    </source>
</evidence>
<evidence type="ECO:0000256" key="4">
    <source>
        <dbReference type="ARBA" id="ARBA00023180"/>
    </source>
</evidence>
<dbReference type="Pfam" id="PF12115">
    <property type="entry name" value="Salp15"/>
    <property type="match status" value="1"/>
</dbReference>
<comment type="subcellular location">
    <subcellularLocation>
        <location evidence="1">Secreted</location>
    </subcellularLocation>
</comment>
<evidence type="ECO:0000256" key="5">
    <source>
        <dbReference type="ARBA" id="ARBA00034321"/>
    </source>
</evidence>
<evidence type="ECO:0000256" key="1">
    <source>
        <dbReference type="ARBA" id="ARBA00004613"/>
    </source>
</evidence>
<reference evidence="7" key="1">
    <citation type="submission" date="2012-12" db="EMBL/GenBank/DDBJ databases">
        <title>Identification and characterization of a phenylalanine ammonia-lyase gene family in Isatis indigotica Fort.</title>
        <authorList>
            <person name="Liu Q."/>
            <person name="Chen J."/>
            <person name="Zhou X."/>
            <person name="Di P."/>
            <person name="Xiao Y."/>
            <person name="Xuan H."/>
            <person name="Zhang L."/>
            <person name="Chen W."/>
        </authorList>
    </citation>
    <scope>NUCLEOTIDE SEQUENCE</scope>
    <source>
        <tissue evidence="7">Salivary gland</tissue>
    </source>
</reference>
<dbReference type="PROSITE" id="PS51257">
    <property type="entry name" value="PROKAR_LIPOPROTEIN"/>
    <property type="match status" value="1"/>
</dbReference>
<keyword evidence="2" id="KW-0964">Secreted</keyword>
<evidence type="ECO:0000313" key="7">
    <source>
        <dbReference type="EMBL" id="JAA68195.1"/>
    </source>
</evidence>
<name>A0A0K8RAN4_IXORI</name>
<organism evidence="7">
    <name type="scientific">Ixodes ricinus</name>
    <name type="common">Common tick</name>
    <name type="synonym">Acarus ricinus</name>
    <dbReference type="NCBI Taxonomy" id="34613"/>
    <lineage>
        <taxon>Eukaryota</taxon>
        <taxon>Metazoa</taxon>
        <taxon>Ecdysozoa</taxon>
        <taxon>Arthropoda</taxon>
        <taxon>Chelicerata</taxon>
        <taxon>Arachnida</taxon>
        <taxon>Acari</taxon>
        <taxon>Parasitiformes</taxon>
        <taxon>Ixodida</taxon>
        <taxon>Ixodoidea</taxon>
        <taxon>Ixodidae</taxon>
        <taxon>Ixodinae</taxon>
        <taxon>Ixodes</taxon>
    </lineage>
</organism>